<protein>
    <submittedName>
        <fullName evidence="1">DUF1569 domain-containing protein</fullName>
    </submittedName>
</protein>
<organism evidence="1 2">
    <name type="scientific">Croceivirga thetidis</name>
    <dbReference type="NCBI Taxonomy" id="2721623"/>
    <lineage>
        <taxon>Bacteria</taxon>
        <taxon>Pseudomonadati</taxon>
        <taxon>Bacteroidota</taxon>
        <taxon>Flavobacteriia</taxon>
        <taxon>Flavobacteriales</taxon>
        <taxon>Flavobacteriaceae</taxon>
        <taxon>Croceivirga</taxon>
    </lineage>
</organism>
<gene>
    <name evidence="1" type="ORF">HCU67_06200</name>
</gene>
<accession>A0ABX1GRH9</accession>
<comment type="caution">
    <text evidence="1">The sequence shown here is derived from an EMBL/GenBank/DDBJ whole genome shotgun (WGS) entry which is preliminary data.</text>
</comment>
<dbReference type="EMBL" id="JAAWWL010000001">
    <property type="protein sequence ID" value="NKI31530.1"/>
    <property type="molecule type" value="Genomic_DNA"/>
</dbReference>
<dbReference type="Proteomes" id="UP000718451">
    <property type="component" value="Unassembled WGS sequence"/>
</dbReference>
<sequence>MKKIGLGLLLVVLAILSLAIWNNAESSNEFLEEQLVKIEGYFEKKDIRNLEISKSGVGWHLDHMLKVINNISDSLAISNPSDYTATFNTQRVFVHTTGYIPRGAAQAPTSVTPPEIILLDSLRLQLKNAKQNLKTFENLNADAHFKHPVFDYLNRNQTRRFLEVHTKHHLKIIADILEE</sequence>
<dbReference type="InterPro" id="IPR034660">
    <property type="entry name" value="DinB/YfiT-like"/>
</dbReference>
<name>A0ABX1GRH9_9FLAO</name>
<dbReference type="RefSeq" id="WP_168551699.1">
    <property type="nucleotide sequence ID" value="NZ_JAAWWL010000001.1"/>
</dbReference>
<keyword evidence="2" id="KW-1185">Reference proteome</keyword>
<proteinExistence type="predicted"/>
<dbReference type="Gene3D" id="1.20.120.450">
    <property type="entry name" value="dinb family like domain"/>
    <property type="match status" value="1"/>
</dbReference>
<reference evidence="1 2" key="1">
    <citation type="submission" date="2020-04" db="EMBL/GenBank/DDBJ databases">
        <authorList>
            <person name="Yoon J."/>
        </authorList>
    </citation>
    <scope>NUCLEOTIDE SEQUENCE [LARGE SCALE GENOMIC DNA]</scope>
    <source>
        <strain evidence="1 2">DJ-13</strain>
    </source>
</reference>
<evidence type="ECO:0000313" key="1">
    <source>
        <dbReference type="EMBL" id="NKI31530.1"/>
    </source>
</evidence>
<evidence type="ECO:0000313" key="2">
    <source>
        <dbReference type="Proteomes" id="UP000718451"/>
    </source>
</evidence>